<protein>
    <submittedName>
        <fullName evidence="1">Uncharacterized protein</fullName>
    </submittedName>
</protein>
<proteinExistence type="predicted"/>
<sequence>MASSSSRMLAAAVLAALVVVAWCGLPPVSFTVQTGSDEKRLALLIKYDVEGDAMAVVELKEPGSNEWLPLTKGAGDVWEIKSGSKPLKGPFSIRVVSVKGMQNVFDDVLPADFEVGAKYGPQE</sequence>
<evidence type="ECO:0000313" key="1">
    <source>
        <dbReference type="EnsemblPlants" id="AVESA.00010b.r2.2AG0245600.1.CDS.1"/>
    </source>
</evidence>
<keyword evidence="2" id="KW-1185">Reference proteome</keyword>
<reference evidence="1" key="1">
    <citation type="submission" date="2021-05" db="EMBL/GenBank/DDBJ databases">
        <authorList>
            <person name="Scholz U."/>
            <person name="Mascher M."/>
            <person name="Fiebig A."/>
        </authorList>
    </citation>
    <scope>NUCLEOTIDE SEQUENCE [LARGE SCALE GENOMIC DNA]</scope>
</reference>
<organism evidence="1 2">
    <name type="scientific">Avena sativa</name>
    <name type="common">Oat</name>
    <dbReference type="NCBI Taxonomy" id="4498"/>
    <lineage>
        <taxon>Eukaryota</taxon>
        <taxon>Viridiplantae</taxon>
        <taxon>Streptophyta</taxon>
        <taxon>Embryophyta</taxon>
        <taxon>Tracheophyta</taxon>
        <taxon>Spermatophyta</taxon>
        <taxon>Magnoliopsida</taxon>
        <taxon>Liliopsida</taxon>
        <taxon>Poales</taxon>
        <taxon>Poaceae</taxon>
        <taxon>BOP clade</taxon>
        <taxon>Pooideae</taxon>
        <taxon>Poodae</taxon>
        <taxon>Poeae</taxon>
        <taxon>Poeae Chloroplast Group 1 (Aveneae type)</taxon>
        <taxon>Aveninae</taxon>
        <taxon>Avena</taxon>
    </lineage>
</organism>
<evidence type="ECO:0000313" key="2">
    <source>
        <dbReference type="Proteomes" id="UP001732700"/>
    </source>
</evidence>
<accession>A0ACD5UG48</accession>
<dbReference type="Proteomes" id="UP001732700">
    <property type="component" value="Chromosome 2A"/>
</dbReference>
<reference evidence="1" key="2">
    <citation type="submission" date="2025-09" db="UniProtKB">
        <authorList>
            <consortium name="EnsemblPlants"/>
        </authorList>
    </citation>
    <scope>IDENTIFICATION</scope>
</reference>
<dbReference type="EnsemblPlants" id="AVESA.00010b.r2.2AG0245600.1">
    <property type="protein sequence ID" value="AVESA.00010b.r2.2AG0245600.1.CDS.1"/>
    <property type="gene ID" value="AVESA.00010b.r2.2AG0245600"/>
</dbReference>
<name>A0ACD5UG48_AVESA</name>